<evidence type="ECO:0000313" key="2">
    <source>
        <dbReference type="Proteomes" id="UP000235965"/>
    </source>
</evidence>
<organism evidence="1 2">
    <name type="scientific">Cryptotermes secundus</name>
    <dbReference type="NCBI Taxonomy" id="105785"/>
    <lineage>
        <taxon>Eukaryota</taxon>
        <taxon>Metazoa</taxon>
        <taxon>Ecdysozoa</taxon>
        <taxon>Arthropoda</taxon>
        <taxon>Hexapoda</taxon>
        <taxon>Insecta</taxon>
        <taxon>Pterygota</taxon>
        <taxon>Neoptera</taxon>
        <taxon>Polyneoptera</taxon>
        <taxon>Dictyoptera</taxon>
        <taxon>Blattodea</taxon>
        <taxon>Blattoidea</taxon>
        <taxon>Termitoidae</taxon>
        <taxon>Kalotermitidae</taxon>
        <taxon>Cryptotermitinae</taxon>
        <taxon>Cryptotermes</taxon>
    </lineage>
</organism>
<dbReference type="EMBL" id="NEVH01021927">
    <property type="protein sequence ID" value="PNF19327.1"/>
    <property type="molecule type" value="Genomic_DNA"/>
</dbReference>
<sequence>MDQKTKELNWLKGRKSHLSIENKLLIYKTVIKPTWTYGIELWGCASKSNIAIIQRAQSKILRTIMNAPRYVSNRTLHTDLKTPYVTEVIRENSTKYFSKLENHSNPLLQPLLQPHQNRRLRRIWPTELRN</sequence>
<gene>
    <name evidence="1" type="ORF">B7P43_G07306</name>
</gene>
<name>A0A2J7PSL7_9NEOP</name>
<keyword evidence="2" id="KW-1185">Reference proteome</keyword>
<protein>
    <recommendedName>
        <fullName evidence="3">Reverse transcriptase domain-containing protein</fullName>
    </recommendedName>
</protein>
<reference evidence="1 2" key="1">
    <citation type="submission" date="2017-12" db="EMBL/GenBank/DDBJ databases">
        <title>Hemimetabolous genomes reveal molecular basis of termite eusociality.</title>
        <authorList>
            <person name="Harrison M.C."/>
            <person name="Jongepier E."/>
            <person name="Robertson H.M."/>
            <person name="Arning N."/>
            <person name="Bitard-Feildel T."/>
            <person name="Chao H."/>
            <person name="Childers C.P."/>
            <person name="Dinh H."/>
            <person name="Doddapaneni H."/>
            <person name="Dugan S."/>
            <person name="Gowin J."/>
            <person name="Greiner C."/>
            <person name="Han Y."/>
            <person name="Hu H."/>
            <person name="Hughes D.S.T."/>
            <person name="Huylmans A.-K."/>
            <person name="Kemena C."/>
            <person name="Kremer L.P.M."/>
            <person name="Lee S.L."/>
            <person name="Lopez-Ezquerra A."/>
            <person name="Mallet L."/>
            <person name="Monroy-Kuhn J.M."/>
            <person name="Moser A."/>
            <person name="Murali S.C."/>
            <person name="Muzny D.M."/>
            <person name="Otani S."/>
            <person name="Piulachs M.-D."/>
            <person name="Poelchau M."/>
            <person name="Qu J."/>
            <person name="Schaub F."/>
            <person name="Wada-Katsumata A."/>
            <person name="Worley K.C."/>
            <person name="Xie Q."/>
            <person name="Ylla G."/>
            <person name="Poulsen M."/>
            <person name="Gibbs R.A."/>
            <person name="Schal C."/>
            <person name="Richards S."/>
            <person name="Belles X."/>
            <person name="Korb J."/>
            <person name="Bornberg-Bauer E."/>
        </authorList>
    </citation>
    <scope>NUCLEOTIDE SEQUENCE [LARGE SCALE GENOMIC DNA]</scope>
    <source>
        <tissue evidence="1">Whole body</tissue>
    </source>
</reference>
<dbReference type="Proteomes" id="UP000235965">
    <property type="component" value="Unassembled WGS sequence"/>
</dbReference>
<evidence type="ECO:0000313" key="1">
    <source>
        <dbReference type="EMBL" id="PNF19327.1"/>
    </source>
</evidence>
<comment type="caution">
    <text evidence="1">The sequence shown here is derived from an EMBL/GenBank/DDBJ whole genome shotgun (WGS) entry which is preliminary data.</text>
</comment>
<proteinExistence type="predicted"/>
<accession>A0A2J7PSL7</accession>
<dbReference type="InParanoid" id="A0A2J7PSL7"/>
<evidence type="ECO:0008006" key="3">
    <source>
        <dbReference type="Google" id="ProtNLM"/>
    </source>
</evidence>
<dbReference type="AlphaFoldDB" id="A0A2J7PSL7"/>